<dbReference type="SUPFAM" id="SSF56731">
    <property type="entry name" value="DNA primase core"/>
    <property type="match status" value="1"/>
</dbReference>
<dbReference type="AlphaFoldDB" id="A0A2A8CTH1"/>
<dbReference type="GO" id="GO:0008270">
    <property type="term" value="F:zinc ion binding"/>
    <property type="evidence" value="ECO:0007669"/>
    <property type="project" value="InterPro"/>
</dbReference>
<sequence>MNIVSEQHELVLDKLEKVREDGPGQWIASCPAHDDKSPSLSIGTGKDGCVLFNCHAGCDSNDVVHALGLEWSDLFPTDWKPWDGTEVDRYTYRDADGAILYDVVRYEMRETSHPACGEKKFMQKAYLPDHKDSDRNGYVFGRRKYEVPPVLYRLPEVLEQAKAGKRVFVVEGEKDVHTLEDAGFVATTPPQGAGKWKDSYTGALEGAHVVILPDNDQPGRKHARAVAEEVSRVARSVRVVELEDVPRKGDVTDWMNHGHTSDELRQMVQDTAEWQPSQGDGTTSEPELTVQEVEPSNETQAETLLRLAEPAELWRTPQGEMFATYPVGDRRETSPIRVGSFRQWLRLRFYKEEGKPPGSQALQDAVDVLSAAAEFEGDVQEAHLRIAGHERQEQRIYVDLGSNGWEAVEITPEGWSFTKKPHARFRRVRSMKALPRPTPANNPVEALNRLRQHVRTKSENDFALLLAWLVQSLRPHGPYPVLALTGEQGSGKTTTQKMLRSIVDPSNVPTRTAPRKEEDLIVAAENAWVLAFDNLSGIPAWLSDALCRLATGGGFGTRKLYTGREEEVFYHERPMILNGIEDLTARPDLADRAVVIELEPIPEEERAPARDVWQAFKEDQAAILSGLLSAISTALRRVDEISLDTLPRMADFAVWAEAAEPALPIKPGTFAKAYSDNREAANESALENDPVAFAIKLLLEDRETWTGKMSDLLNVLRKQYIHDPDRPPAELTSLQALTAHFKRMMPVLRGAGIVKEDVPPKRDRQFRLRREEDEQVPF</sequence>
<evidence type="ECO:0008006" key="3">
    <source>
        <dbReference type="Google" id="ProtNLM"/>
    </source>
</evidence>
<dbReference type="GO" id="GO:0003677">
    <property type="term" value="F:DNA binding"/>
    <property type="evidence" value="ECO:0007669"/>
    <property type="project" value="InterPro"/>
</dbReference>
<dbReference type="InterPro" id="IPR036977">
    <property type="entry name" value="DNA_primase_Znf_CHC2"/>
</dbReference>
<dbReference type="Proteomes" id="UP000220102">
    <property type="component" value="Unassembled WGS sequence"/>
</dbReference>
<comment type="caution">
    <text evidence="1">The sequence shown here is derived from an EMBL/GenBank/DDBJ whole genome shotgun (WGS) entry which is preliminary data.</text>
</comment>
<name>A0A2A8CTH1_9BACT</name>
<dbReference type="CDD" id="cd01029">
    <property type="entry name" value="TOPRIM_primases"/>
    <property type="match status" value="1"/>
</dbReference>
<organism evidence="1 2">
    <name type="scientific">Longibacter salinarum</name>
    <dbReference type="NCBI Taxonomy" id="1850348"/>
    <lineage>
        <taxon>Bacteria</taxon>
        <taxon>Pseudomonadati</taxon>
        <taxon>Rhodothermota</taxon>
        <taxon>Rhodothermia</taxon>
        <taxon>Rhodothermales</taxon>
        <taxon>Salisaetaceae</taxon>
        <taxon>Longibacter</taxon>
    </lineage>
</organism>
<gene>
    <name evidence="1" type="ORF">CRI94_17260</name>
</gene>
<dbReference type="InterPro" id="IPR027417">
    <property type="entry name" value="P-loop_NTPase"/>
</dbReference>
<proteinExistence type="predicted"/>
<keyword evidence="2" id="KW-1185">Reference proteome</keyword>
<dbReference type="SUPFAM" id="SSF57783">
    <property type="entry name" value="Zinc beta-ribbon"/>
    <property type="match status" value="1"/>
</dbReference>
<protein>
    <recommendedName>
        <fullName evidence="3">Toprim domain-containing protein</fullName>
    </recommendedName>
</protein>
<reference evidence="1 2" key="1">
    <citation type="submission" date="2017-10" db="EMBL/GenBank/DDBJ databases">
        <title>Draft genome of Longibacter Salinarum.</title>
        <authorList>
            <person name="Goh K.M."/>
            <person name="Shamsir M.S."/>
            <person name="Lim S.W."/>
        </authorList>
    </citation>
    <scope>NUCLEOTIDE SEQUENCE [LARGE SCALE GENOMIC DNA]</scope>
    <source>
        <strain evidence="1 2">KCTC 52045</strain>
    </source>
</reference>
<dbReference type="Gene3D" id="3.40.1360.10">
    <property type="match status" value="1"/>
</dbReference>
<dbReference type="InterPro" id="IPR034154">
    <property type="entry name" value="TOPRIM_DnaG/twinkle"/>
</dbReference>
<dbReference type="SUPFAM" id="SSF52540">
    <property type="entry name" value="P-loop containing nucleoside triphosphate hydrolases"/>
    <property type="match status" value="1"/>
</dbReference>
<dbReference type="Gene3D" id="3.90.580.10">
    <property type="entry name" value="Zinc finger, CHC2-type domain"/>
    <property type="match status" value="1"/>
</dbReference>
<accession>A0A2A8CTH1</accession>
<dbReference type="OrthoDB" id="1496333at2"/>
<dbReference type="GO" id="GO:0006260">
    <property type="term" value="P:DNA replication"/>
    <property type="evidence" value="ECO:0007669"/>
    <property type="project" value="InterPro"/>
</dbReference>
<evidence type="ECO:0000313" key="1">
    <source>
        <dbReference type="EMBL" id="PEN10366.1"/>
    </source>
</evidence>
<dbReference type="EMBL" id="PDEQ01000015">
    <property type="protein sequence ID" value="PEN10366.1"/>
    <property type="molecule type" value="Genomic_DNA"/>
</dbReference>
<dbReference type="RefSeq" id="WP_098079285.1">
    <property type="nucleotide sequence ID" value="NZ_PDEQ01000015.1"/>
</dbReference>
<evidence type="ECO:0000313" key="2">
    <source>
        <dbReference type="Proteomes" id="UP000220102"/>
    </source>
</evidence>